<dbReference type="AlphaFoldDB" id="Q2RU98"/>
<keyword evidence="4" id="KW-1185">Reference proteome</keyword>
<dbReference type="KEGG" id="rru:Rru_A1496"/>
<dbReference type="InterPro" id="IPR028098">
    <property type="entry name" value="Glyco_trans_4-like_N"/>
</dbReference>
<dbReference type="Pfam" id="PF13579">
    <property type="entry name" value="Glyco_trans_4_4"/>
    <property type="match status" value="1"/>
</dbReference>
<dbReference type="Gene3D" id="3.40.50.2000">
    <property type="entry name" value="Glycogen Phosphorylase B"/>
    <property type="match status" value="2"/>
</dbReference>
<feature type="domain" description="Glycosyl transferase family 1" evidence="1">
    <location>
        <begin position="160"/>
        <end position="298"/>
    </location>
</feature>
<accession>Q2RU98</accession>
<dbReference type="InterPro" id="IPR050194">
    <property type="entry name" value="Glycosyltransferase_grp1"/>
</dbReference>
<evidence type="ECO:0000259" key="2">
    <source>
        <dbReference type="Pfam" id="PF13579"/>
    </source>
</evidence>
<dbReference type="EMBL" id="CP000230">
    <property type="protein sequence ID" value="ABC22297.1"/>
    <property type="molecule type" value="Genomic_DNA"/>
</dbReference>
<dbReference type="PhylomeDB" id="Q2RU98"/>
<dbReference type="eggNOG" id="COG0438">
    <property type="taxonomic scope" value="Bacteria"/>
</dbReference>
<dbReference type="GO" id="GO:0016757">
    <property type="term" value="F:glycosyltransferase activity"/>
    <property type="evidence" value="ECO:0007669"/>
    <property type="project" value="InterPro"/>
</dbReference>
<evidence type="ECO:0000313" key="4">
    <source>
        <dbReference type="Proteomes" id="UP000001929"/>
    </source>
</evidence>
<name>Q2RU98_RHORT</name>
<dbReference type="HOGENOM" id="CLU_768645_0_0_5"/>
<dbReference type="STRING" id="269796.Rru_A1496"/>
<feature type="domain" description="Glycosyltransferase subfamily 4-like N-terminal" evidence="2">
    <location>
        <begin position="45"/>
        <end position="143"/>
    </location>
</feature>
<dbReference type="InterPro" id="IPR001296">
    <property type="entry name" value="Glyco_trans_1"/>
</dbReference>
<dbReference type="CDD" id="cd03801">
    <property type="entry name" value="GT4_PimA-like"/>
    <property type="match status" value="1"/>
</dbReference>
<protein>
    <submittedName>
        <fullName evidence="3">Glycosyl transferase, group 1</fullName>
    </submittedName>
</protein>
<evidence type="ECO:0000313" key="3">
    <source>
        <dbReference type="EMBL" id="ABC22297.1"/>
    </source>
</evidence>
<keyword evidence="3" id="KW-0808">Transferase</keyword>
<dbReference type="PATRIC" id="fig|269796.9.peg.1568"/>
<organism evidence="3 4">
    <name type="scientific">Rhodospirillum rubrum (strain ATCC 11170 / ATH 1.1.1 / DSM 467 / LMG 4362 / NCIMB 8255 / S1)</name>
    <dbReference type="NCBI Taxonomy" id="269796"/>
    <lineage>
        <taxon>Bacteria</taxon>
        <taxon>Pseudomonadati</taxon>
        <taxon>Pseudomonadota</taxon>
        <taxon>Alphaproteobacteria</taxon>
        <taxon>Rhodospirillales</taxon>
        <taxon>Rhodospirillaceae</taxon>
        <taxon>Rhodospirillum</taxon>
    </lineage>
</organism>
<dbReference type="CAZy" id="GT4">
    <property type="family name" value="Glycosyltransferase Family 4"/>
</dbReference>
<dbReference type="SUPFAM" id="SSF53756">
    <property type="entry name" value="UDP-Glycosyltransferase/glycogen phosphorylase"/>
    <property type="match status" value="1"/>
</dbReference>
<dbReference type="PANTHER" id="PTHR45947">
    <property type="entry name" value="SULFOQUINOVOSYL TRANSFERASE SQD2"/>
    <property type="match status" value="1"/>
</dbReference>
<proteinExistence type="predicted"/>
<gene>
    <name evidence="3" type="ordered locus">Rru_A1496</name>
</gene>
<dbReference type="RefSeq" id="WP_011389250.1">
    <property type="nucleotide sequence ID" value="NC_007643.1"/>
</dbReference>
<dbReference type="Proteomes" id="UP000001929">
    <property type="component" value="Chromosome"/>
</dbReference>
<dbReference type="Pfam" id="PF00534">
    <property type="entry name" value="Glycos_transf_1"/>
    <property type="match status" value="1"/>
</dbReference>
<sequence length="339" mass="36212">MKVLHIAKDYHPQGSGVARHIDGLVAACRPLGVEARVLTAGEGGLWRAVGAADVVHLHGARTACVARAALVARLLDRPMIYTPHCYYDHGSWPKRLAKRLWDRLVERPLVARAWATILLDEIWRGDLTARGLSPHRTVVVPNCITPNHGAPGWTGGRLAGQPALLSIGRLDRVKRLDDMIIALTFPGMESAVLHLVGEGADQGRLGALATLDGLGGRVIFHGGLDDETTARMRAGADLFLLASEREGLPTVMLETLAVGLPILVSDIPANRALADALGWPALFAMGDQGALARGVLRWAGRPVPALVRDRLAAGFTWAARAGEIVGLYHEAMAHKAGGR</sequence>
<dbReference type="PANTHER" id="PTHR45947:SF3">
    <property type="entry name" value="SULFOQUINOVOSYL TRANSFERASE SQD2"/>
    <property type="match status" value="1"/>
</dbReference>
<evidence type="ECO:0000259" key="1">
    <source>
        <dbReference type="Pfam" id="PF00534"/>
    </source>
</evidence>
<dbReference type="EnsemblBacteria" id="ABC22297">
    <property type="protein sequence ID" value="ABC22297"/>
    <property type="gene ID" value="Rru_A1496"/>
</dbReference>
<reference evidence="3 4" key="1">
    <citation type="journal article" date="2011" name="Stand. Genomic Sci.">
        <title>Complete genome sequence of Rhodospirillum rubrum type strain (S1).</title>
        <authorList>
            <person name="Munk A.C."/>
            <person name="Copeland A."/>
            <person name="Lucas S."/>
            <person name="Lapidus A."/>
            <person name="Del Rio T.G."/>
            <person name="Barry K."/>
            <person name="Detter J.C."/>
            <person name="Hammon N."/>
            <person name="Israni S."/>
            <person name="Pitluck S."/>
            <person name="Brettin T."/>
            <person name="Bruce D."/>
            <person name="Han C."/>
            <person name="Tapia R."/>
            <person name="Gilna P."/>
            <person name="Schmutz J."/>
            <person name="Larimer F."/>
            <person name="Land M."/>
            <person name="Kyrpides N.C."/>
            <person name="Mavromatis K."/>
            <person name="Richardson P."/>
            <person name="Rohde M."/>
            <person name="Goker M."/>
            <person name="Klenk H.P."/>
            <person name="Zhang Y."/>
            <person name="Roberts G.P."/>
            <person name="Reslewic S."/>
            <person name="Schwartz D.C."/>
        </authorList>
    </citation>
    <scope>NUCLEOTIDE SEQUENCE [LARGE SCALE GENOMIC DNA]</scope>
    <source>
        <strain evidence="4">ATCC 11170 / ATH 1.1.1 / DSM 467 / LMG 4362 / NCIMB 8255 / S1</strain>
    </source>
</reference>